<dbReference type="GO" id="GO:0031011">
    <property type="term" value="C:Ino80 complex"/>
    <property type="evidence" value="ECO:0007669"/>
    <property type="project" value="InterPro"/>
</dbReference>
<gene>
    <name evidence="2" type="ORF">GSI_06841</name>
</gene>
<dbReference type="AlphaFoldDB" id="A0A2G8SEE0"/>
<dbReference type="InterPro" id="IPR038014">
    <property type="entry name" value="Ies1"/>
</dbReference>
<feature type="compositionally biased region" description="Basic residues" evidence="1">
    <location>
        <begin position="381"/>
        <end position="390"/>
    </location>
</feature>
<reference evidence="2 3" key="1">
    <citation type="journal article" date="2015" name="Sci. Rep.">
        <title>Chromosome-level genome map provides insights into diverse defense mechanisms in the medicinal fungus Ganoderma sinense.</title>
        <authorList>
            <person name="Zhu Y."/>
            <person name="Xu J."/>
            <person name="Sun C."/>
            <person name="Zhou S."/>
            <person name="Xu H."/>
            <person name="Nelson D.R."/>
            <person name="Qian J."/>
            <person name="Song J."/>
            <person name="Luo H."/>
            <person name="Xiang L."/>
            <person name="Li Y."/>
            <person name="Xu Z."/>
            <person name="Ji A."/>
            <person name="Wang L."/>
            <person name="Lu S."/>
            <person name="Hayward A."/>
            <person name="Sun W."/>
            <person name="Li X."/>
            <person name="Schwartz D.C."/>
            <person name="Wang Y."/>
            <person name="Chen S."/>
        </authorList>
    </citation>
    <scope>NUCLEOTIDE SEQUENCE [LARGE SCALE GENOMIC DNA]</scope>
    <source>
        <strain evidence="2 3">ZZ0214-1</strain>
    </source>
</reference>
<organism evidence="2 3">
    <name type="scientific">Ganoderma sinense ZZ0214-1</name>
    <dbReference type="NCBI Taxonomy" id="1077348"/>
    <lineage>
        <taxon>Eukaryota</taxon>
        <taxon>Fungi</taxon>
        <taxon>Dikarya</taxon>
        <taxon>Basidiomycota</taxon>
        <taxon>Agaricomycotina</taxon>
        <taxon>Agaricomycetes</taxon>
        <taxon>Polyporales</taxon>
        <taxon>Polyporaceae</taxon>
        <taxon>Ganoderma</taxon>
    </lineage>
</organism>
<evidence type="ECO:0000313" key="3">
    <source>
        <dbReference type="Proteomes" id="UP000230002"/>
    </source>
</evidence>
<name>A0A2G8SEE0_9APHY</name>
<proteinExistence type="predicted"/>
<sequence length="545" mass="61087">MPPPGAHSQHSKKNLAVKRLDGEPLTRVDLQYDMLHAIFADRHVAFTDPHRTIRGDPAGTRVTFRDLYVNALIHSPKCSKASRDKIRESPEFGNEFAMISLLSNVGRINTTMAFFPEMKTALRTYHPVPALQRTNGNLQDAPRIKNILKSCFKPGEDQGNCTTPGDVLARLRSGKTPPTSIVNLVFVFANHSPTIARSHFPPSAAIDFLDLFTPVRISSKSRAQAFLWLCYHYHEDLSVNPFCDPDSEDPPDRVPPFDHFTDAEATAENIDTPEEHQRGRDMTDLRRRFLETKAKEDFSKDPDGDLMGPQGSGPKGRGKGEGKNLAETGSVFRMREVSPADSQYSVPFSLRDEDMLEGPGRPPLKRLSSSGPHHLPEARHPPLHRRHSMRGHSDTGSHPRAAADPYPRPHMNPNVDALHTNGKPVRAQSRKHRVHAPHAPLFVHEPYQCSPAPAQPVCNAPKYTPSSQDTPKRSMLEQAWHVSMTTDPLMDSDDEAYADENTRLDYVLRLRIISRLRGKEPTPPRELGPYRLTPVHPMIPPLEAR</sequence>
<keyword evidence="3" id="KW-1185">Reference proteome</keyword>
<dbReference type="EMBL" id="AYKW01000012">
    <property type="protein sequence ID" value="PIL32135.1"/>
    <property type="molecule type" value="Genomic_DNA"/>
</dbReference>
<feature type="region of interest" description="Disordered" evidence="1">
    <location>
        <begin position="352"/>
        <end position="408"/>
    </location>
</feature>
<dbReference type="STRING" id="1077348.A0A2G8SEE0"/>
<protein>
    <recommendedName>
        <fullName evidence="4">Ino eighty subunit 1</fullName>
    </recommendedName>
</protein>
<dbReference type="OrthoDB" id="5413003at2759"/>
<comment type="caution">
    <text evidence="2">The sequence shown here is derived from an EMBL/GenBank/DDBJ whole genome shotgun (WGS) entry which is preliminary data.</text>
</comment>
<evidence type="ECO:0008006" key="4">
    <source>
        <dbReference type="Google" id="ProtNLM"/>
    </source>
</evidence>
<feature type="compositionally biased region" description="Basic and acidic residues" evidence="1">
    <location>
        <begin position="250"/>
        <end position="262"/>
    </location>
</feature>
<dbReference type="PANTHER" id="PTHR37287">
    <property type="entry name" value="INO EIGHTY SUBUNIT 1"/>
    <property type="match status" value="1"/>
</dbReference>
<feature type="compositionally biased region" description="Basic and acidic residues" evidence="1">
    <location>
        <begin position="273"/>
        <end position="303"/>
    </location>
</feature>
<evidence type="ECO:0000256" key="1">
    <source>
        <dbReference type="SAM" id="MobiDB-lite"/>
    </source>
</evidence>
<feature type="region of interest" description="Disordered" evidence="1">
    <location>
        <begin position="243"/>
        <end position="324"/>
    </location>
</feature>
<accession>A0A2G8SEE0</accession>
<dbReference type="PANTHER" id="PTHR37287:SF1">
    <property type="entry name" value="INO EIGHTY SUBUNIT 1"/>
    <property type="match status" value="1"/>
</dbReference>
<evidence type="ECO:0000313" key="2">
    <source>
        <dbReference type="EMBL" id="PIL32135.1"/>
    </source>
</evidence>
<dbReference type="Proteomes" id="UP000230002">
    <property type="component" value="Unassembled WGS sequence"/>
</dbReference>